<dbReference type="PANTHER" id="PTHR31760:SF0">
    <property type="entry name" value="S-ADENOSYL-L-METHIONINE-DEPENDENT METHYLTRANSFERASES SUPERFAMILY PROTEIN"/>
    <property type="match status" value="1"/>
</dbReference>
<dbReference type="Gene3D" id="3.40.50.150">
    <property type="entry name" value="Vaccinia Virus protein VP39"/>
    <property type="match status" value="1"/>
</dbReference>
<dbReference type="PIRSF" id="PIRSF003078">
    <property type="entry name" value="GidB"/>
    <property type="match status" value="1"/>
</dbReference>
<evidence type="ECO:0000256" key="5">
    <source>
        <dbReference type="ARBA" id="ARBA00022691"/>
    </source>
</evidence>
<dbReference type="InterPro" id="IPR029063">
    <property type="entry name" value="SAM-dependent_MTases_sf"/>
</dbReference>
<comment type="catalytic activity">
    <reaction evidence="6">
        <text>guanosine(527) in 16S rRNA + S-adenosyl-L-methionine = N(7)-methylguanosine(527) in 16S rRNA + S-adenosyl-L-homocysteine</text>
        <dbReference type="Rhea" id="RHEA:42732"/>
        <dbReference type="Rhea" id="RHEA-COMP:10209"/>
        <dbReference type="Rhea" id="RHEA-COMP:10210"/>
        <dbReference type="ChEBI" id="CHEBI:57856"/>
        <dbReference type="ChEBI" id="CHEBI:59789"/>
        <dbReference type="ChEBI" id="CHEBI:74269"/>
        <dbReference type="ChEBI" id="CHEBI:74480"/>
        <dbReference type="EC" id="2.1.1.170"/>
    </reaction>
</comment>
<keyword evidence="8" id="KW-1185">Reference proteome</keyword>
<dbReference type="AlphaFoldDB" id="A0A5B8G427"/>
<evidence type="ECO:0000256" key="6">
    <source>
        <dbReference type="HAMAP-Rule" id="MF_00074"/>
    </source>
</evidence>
<dbReference type="PANTHER" id="PTHR31760">
    <property type="entry name" value="S-ADENOSYL-L-METHIONINE-DEPENDENT METHYLTRANSFERASES SUPERFAMILY PROTEIN"/>
    <property type="match status" value="1"/>
</dbReference>
<keyword evidence="1 6" id="KW-0963">Cytoplasm</keyword>
<dbReference type="SUPFAM" id="SSF53335">
    <property type="entry name" value="S-adenosyl-L-methionine-dependent methyltransferases"/>
    <property type="match status" value="1"/>
</dbReference>
<dbReference type="HAMAP" id="MF_00074">
    <property type="entry name" value="16SrRNA_methyltr_G"/>
    <property type="match status" value="1"/>
</dbReference>
<feature type="binding site" evidence="6">
    <location>
        <position position="63"/>
    </location>
    <ligand>
        <name>S-adenosyl-L-methionine</name>
        <dbReference type="ChEBI" id="CHEBI:59789"/>
    </ligand>
</feature>
<dbReference type="Pfam" id="PF02527">
    <property type="entry name" value="GidB"/>
    <property type="match status" value="1"/>
</dbReference>
<comment type="function">
    <text evidence="6">Specifically methylates the N7 position of guanine in position 527 of 16S rRNA.</text>
</comment>
<name>A0A5B8G427_9RHOB</name>
<keyword evidence="4 6" id="KW-0808">Transferase</keyword>
<gene>
    <name evidence="6 7" type="primary">rsmG</name>
    <name evidence="7" type="ORF">FDP22_05620</name>
</gene>
<dbReference type="EMBL" id="CP040818">
    <property type="protein sequence ID" value="QDL93603.1"/>
    <property type="molecule type" value="Genomic_DNA"/>
</dbReference>
<reference evidence="7 8" key="1">
    <citation type="submission" date="2019-06" db="EMBL/GenBank/DDBJ databases">
        <title>Genome sequence of Rhodobacteraceae bacterium D4M1.</title>
        <authorList>
            <person name="Cao J."/>
        </authorList>
    </citation>
    <scope>NUCLEOTIDE SEQUENCE [LARGE SCALE GENOMIC DNA]</scope>
    <source>
        <strain evidence="7 8">D4M1</strain>
    </source>
</reference>
<evidence type="ECO:0000256" key="2">
    <source>
        <dbReference type="ARBA" id="ARBA00022552"/>
    </source>
</evidence>
<feature type="binding site" evidence="6">
    <location>
        <begin position="117"/>
        <end position="118"/>
    </location>
    <ligand>
        <name>S-adenosyl-L-methionine</name>
        <dbReference type="ChEBI" id="CHEBI:59789"/>
    </ligand>
</feature>
<dbReference type="GO" id="GO:0070043">
    <property type="term" value="F:rRNA (guanine-N7-)-methyltransferase activity"/>
    <property type="evidence" value="ECO:0007669"/>
    <property type="project" value="UniProtKB-UniRule"/>
</dbReference>
<dbReference type="EC" id="2.1.1.170" evidence="6"/>
<sequence length="199" mass="21657">MFDVSRETLAALEAYAALIRKWSPKINLVAASTLTDIWSRHFSDSAQIFRHGPQGARSWLDLGSGGGLPGLVVAILAREAMPELVVTLVESDVRKCVFLREVIRQLGLSVPVKTMRIEALPAGQYDVISARALAALPALLAYAEPLLAPGGKCLFLKGEKVESELTLAAADWHIEVEQIESLTDPNARILSISEVHRVH</sequence>
<protein>
    <recommendedName>
        <fullName evidence="6">Ribosomal RNA small subunit methyltransferase G</fullName>
        <ecNumber evidence="6">2.1.1.170</ecNumber>
    </recommendedName>
    <alternativeName>
        <fullName evidence="6">16S rRNA 7-methylguanosine methyltransferase</fullName>
        <shortName evidence="6">16S rRNA m7G methyltransferase</shortName>
    </alternativeName>
</protein>
<feature type="binding site" evidence="6">
    <location>
        <position position="131"/>
    </location>
    <ligand>
        <name>S-adenosyl-L-methionine</name>
        <dbReference type="ChEBI" id="CHEBI:59789"/>
    </ligand>
</feature>
<proteinExistence type="inferred from homology"/>
<keyword evidence="2 6" id="KW-0698">rRNA processing</keyword>
<keyword evidence="3 6" id="KW-0489">Methyltransferase</keyword>
<dbReference type="OrthoDB" id="9808773at2"/>
<dbReference type="GO" id="GO:0005829">
    <property type="term" value="C:cytosol"/>
    <property type="evidence" value="ECO:0007669"/>
    <property type="project" value="TreeGrafter"/>
</dbReference>
<evidence type="ECO:0000313" key="7">
    <source>
        <dbReference type="EMBL" id="QDL93603.1"/>
    </source>
</evidence>
<feature type="binding site" evidence="6">
    <location>
        <position position="68"/>
    </location>
    <ligand>
        <name>S-adenosyl-L-methionine</name>
        <dbReference type="ChEBI" id="CHEBI:59789"/>
    </ligand>
</feature>
<evidence type="ECO:0000256" key="1">
    <source>
        <dbReference type="ARBA" id="ARBA00022490"/>
    </source>
</evidence>
<evidence type="ECO:0000256" key="4">
    <source>
        <dbReference type="ARBA" id="ARBA00022679"/>
    </source>
</evidence>
<dbReference type="Proteomes" id="UP000305888">
    <property type="component" value="Chromosome"/>
</dbReference>
<dbReference type="KEGG" id="ppru:FDP22_05620"/>
<dbReference type="NCBIfam" id="TIGR00138">
    <property type="entry name" value="rsmG_gidB"/>
    <property type="match status" value="1"/>
</dbReference>
<evidence type="ECO:0000313" key="8">
    <source>
        <dbReference type="Proteomes" id="UP000305888"/>
    </source>
</evidence>
<keyword evidence="5 6" id="KW-0949">S-adenosyl-L-methionine</keyword>
<organism evidence="7 8">
    <name type="scientific">Paroceanicella profunda</name>
    <dbReference type="NCBI Taxonomy" id="2579971"/>
    <lineage>
        <taxon>Bacteria</taxon>
        <taxon>Pseudomonadati</taxon>
        <taxon>Pseudomonadota</taxon>
        <taxon>Alphaproteobacteria</taxon>
        <taxon>Rhodobacterales</taxon>
        <taxon>Paracoccaceae</taxon>
        <taxon>Paroceanicella</taxon>
    </lineage>
</organism>
<accession>A0A5B8G427</accession>
<comment type="caution">
    <text evidence="6">Lacks conserved residue(s) required for the propagation of feature annotation.</text>
</comment>
<evidence type="ECO:0000256" key="3">
    <source>
        <dbReference type="ARBA" id="ARBA00022603"/>
    </source>
</evidence>
<comment type="subcellular location">
    <subcellularLocation>
        <location evidence="6">Cytoplasm</location>
    </subcellularLocation>
</comment>
<dbReference type="InterPro" id="IPR003682">
    <property type="entry name" value="rRNA_ssu_MeTfrase_G"/>
</dbReference>
<comment type="similarity">
    <text evidence="6">Belongs to the methyltransferase superfamily. RNA methyltransferase RsmG family.</text>
</comment>